<keyword evidence="4" id="KW-1185">Reference proteome</keyword>
<evidence type="ECO:0000259" key="2">
    <source>
        <dbReference type="Pfam" id="PF20710"/>
    </source>
</evidence>
<evidence type="ECO:0000313" key="4">
    <source>
        <dbReference type="Proteomes" id="UP001153069"/>
    </source>
</evidence>
<dbReference type="InterPro" id="IPR049227">
    <property type="entry name" value="DUF6824"/>
</dbReference>
<gene>
    <name evidence="3" type="ORF">SEMRO_3_G002420.1</name>
</gene>
<proteinExistence type="predicted"/>
<feature type="domain" description="DUF6824" evidence="2">
    <location>
        <begin position="18"/>
        <end position="102"/>
    </location>
</feature>
<evidence type="ECO:0000313" key="3">
    <source>
        <dbReference type="EMBL" id="CAB9496267.1"/>
    </source>
</evidence>
<dbReference type="Pfam" id="PF20710">
    <property type="entry name" value="DUF6824"/>
    <property type="match status" value="1"/>
</dbReference>
<evidence type="ECO:0000256" key="1">
    <source>
        <dbReference type="SAM" id="MobiDB-lite"/>
    </source>
</evidence>
<protein>
    <recommendedName>
        <fullName evidence="2">DUF6824 domain-containing protein</fullName>
    </recommendedName>
</protein>
<comment type="caution">
    <text evidence="3">The sequence shown here is derived from an EMBL/GenBank/DDBJ whole genome shotgun (WGS) entry which is preliminary data.</text>
</comment>
<feature type="compositionally biased region" description="Acidic residues" evidence="1">
    <location>
        <begin position="215"/>
        <end position="228"/>
    </location>
</feature>
<organism evidence="3 4">
    <name type="scientific">Seminavis robusta</name>
    <dbReference type="NCBI Taxonomy" id="568900"/>
    <lineage>
        <taxon>Eukaryota</taxon>
        <taxon>Sar</taxon>
        <taxon>Stramenopiles</taxon>
        <taxon>Ochrophyta</taxon>
        <taxon>Bacillariophyta</taxon>
        <taxon>Bacillariophyceae</taxon>
        <taxon>Bacillariophycidae</taxon>
        <taxon>Naviculales</taxon>
        <taxon>Naviculaceae</taxon>
        <taxon>Seminavis</taxon>
    </lineage>
</organism>
<accession>A0A9N8D4L3</accession>
<dbReference type="EMBL" id="CAICTM010000003">
    <property type="protein sequence ID" value="CAB9496267.1"/>
    <property type="molecule type" value="Genomic_DNA"/>
</dbReference>
<reference evidence="3" key="1">
    <citation type="submission" date="2020-06" db="EMBL/GenBank/DDBJ databases">
        <authorList>
            <consortium name="Plant Systems Biology data submission"/>
        </authorList>
    </citation>
    <scope>NUCLEOTIDE SEQUENCE</scope>
    <source>
        <strain evidence="3">D6</strain>
    </source>
</reference>
<dbReference type="Proteomes" id="UP001153069">
    <property type="component" value="Unassembled WGS sequence"/>
</dbReference>
<dbReference type="AlphaFoldDB" id="A0A9N8D4L3"/>
<feature type="region of interest" description="Disordered" evidence="1">
    <location>
        <begin position="215"/>
        <end position="241"/>
    </location>
</feature>
<sequence length="304" mass="34353">MMDEILGRSVAETPADTDVLFGRGGKTNKHPGNQQYLELVAEHEVQYMSCTKRKFQKLMSLCIIHYLRMQGARFMEKDTKSGKWKTVLLSRCREKVSQRLRERIPFIKLEQQKKAAETSKAWRMSVDAVEPLSTMTYPNDVHIPPVNFVEVTDASSEDECESLLDSADLDDMSLFSLPPSDGTERSEDADTISLMSKIFLDDSFSTSCLFETAEEDQAVSEQELDTEDERPRKRQKRHDEDYDDCSYGTVVECVHDKDSLLTGEFSDVYSDDGISNGTGTPSSCGDQGDFALEDHAALVEYFLL</sequence>
<name>A0A9N8D4L3_9STRA</name>